<dbReference type="EMBL" id="BSPL01000023">
    <property type="protein sequence ID" value="GLS72854.1"/>
    <property type="molecule type" value="Genomic_DNA"/>
</dbReference>
<dbReference type="AlphaFoldDB" id="A0AA37TFI4"/>
<sequence length="58" mass="6549">MPRDTPGEREARHHRTVARRIARMAKRAEDAVAADLKQAFAGEAAERPRPATERRSAR</sequence>
<protein>
    <submittedName>
        <fullName evidence="1">Uncharacterized protein</fullName>
    </submittedName>
</protein>
<gene>
    <name evidence="1" type="ORF">GCM10007890_48690</name>
</gene>
<evidence type="ECO:0000313" key="2">
    <source>
        <dbReference type="Proteomes" id="UP001157440"/>
    </source>
</evidence>
<evidence type="ECO:0000313" key="1">
    <source>
        <dbReference type="EMBL" id="GLS72854.1"/>
    </source>
</evidence>
<organism evidence="1 2">
    <name type="scientific">Methylobacterium tardum</name>
    <dbReference type="NCBI Taxonomy" id="374432"/>
    <lineage>
        <taxon>Bacteria</taxon>
        <taxon>Pseudomonadati</taxon>
        <taxon>Pseudomonadota</taxon>
        <taxon>Alphaproteobacteria</taxon>
        <taxon>Hyphomicrobiales</taxon>
        <taxon>Methylobacteriaceae</taxon>
        <taxon>Methylobacterium</taxon>
    </lineage>
</organism>
<comment type="caution">
    <text evidence="1">The sequence shown here is derived from an EMBL/GenBank/DDBJ whole genome shotgun (WGS) entry which is preliminary data.</text>
</comment>
<keyword evidence="2" id="KW-1185">Reference proteome</keyword>
<reference evidence="2" key="1">
    <citation type="journal article" date="2019" name="Int. J. Syst. Evol. Microbiol.">
        <title>The Global Catalogue of Microorganisms (GCM) 10K type strain sequencing project: providing services to taxonomists for standard genome sequencing and annotation.</title>
        <authorList>
            <consortium name="The Broad Institute Genomics Platform"/>
            <consortium name="The Broad Institute Genome Sequencing Center for Infectious Disease"/>
            <person name="Wu L."/>
            <person name="Ma J."/>
        </authorList>
    </citation>
    <scope>NUCLEOTIDE SEQUENCE [LARGE SCALE GENOMIC DNA]</scope>
    <source>
        <strain evidence="2">NBRC 103632</strain>
    </source>
</reference>
<dbReference type="Proteomes" id="UP001157440">
    <property type="component" value="Unassembled WGS sequence"/>
</dbReference>
<proteinExistence type="predicted"/>
<name>A0AA37TFI4_9HYPH</name>
<accession>A0AA37TFI4</accession>